<comment type="caution">
    <text evidence="2">The sequence shown here is derived from an EMBL/GenBank/DDBJ whole genome shotgun (WGS) entry which is preliminary data.</text>
</comment>
<organism evidence="2 3">
    <name type="scientific">Candidatus Nomurabacteria bacterium CG2_30_43_9</name>
    <dbReference type="NCBI Taxonomy" id="1805283"/>
    <lineage>
        <taxon>Bacteria</taxon>
        <taxon>Candidatus Nomuraibacteriota</taxon>
    </lineage>
</organism>
<dbReference type="Proteomes" id="UP000182059">
    <property type="component" value="Unassembled WGS sequence"/>
</dbReference>
<accession>A0A1J5GBL1</accession>
<sequence>MTKPIISFVILILSIVFAFLYVLPAYNLNAKLRGDIESLTSVLGQSKEIKMLIDETKTKLGGIEKSGMDRFDVFLPETIDPIRFANNMQYIGRKNKIILSDIKVEEPVNGVVSAGASSGVTALQGLVNVMSLGSKIDKAQGSLAQQITQSGTPTVGKYAATKASFSFMTTFETFQAFLDDMEKSLGVIDVVSLSFSPTAVDTSASAPRAPLFPTYQYSMTIETYSLK</sequence>
<name>A0A1J5GBL1_9BACT</name>
<evidence type="ECO:0000313" key="2">
    <source>
        <dbReference type="EMBL" id="OIP65286.1"/>
    </source>
</evidence>
<keyword evidence="1" id="KW-1133">Transmembrane helix</keyword>
<protein>
    <submittedName>
        <fullName evidence="2">Uncharacterized protein</fullName>
    </submittedName>
</protein>
<keyword evidence="1" id="KW-0472">Membrane</keyword>
<proteinExistence type="predicted"/>
<dbReference type="EMBL" id="MNYX01000052">
    <property type="protein sequence ID" value="OIP65286.1"/>
    <property type="molecule type" value="Genomic_DNA"/>
</dbReference>
<evidence type="ECO:0000313" key="3">
    <source>
        <dbReference type="Proteomes" id="UP000182059"/>
    </source>
</evidence>
<dbReference type="InterPro" id="IPR014717">
    <property type="entry name" value="Transl_elong_EF1B/ribsomal_bS6"/>
</dbReference>
<keyword evidence="1" id="KW-0812">Transmembrane</keyword>
<dbReference type="Gene3D" id="3.30.70.60">
    <property type="match status" value="1"/>
</dbReference>
<gene>
    <name evidence="2" type="ORF">AUK15_02105</name>
</gene>
<evidence type="ECO:0000256" key="1">
    <source>
        <dbReference type="SAM" id="Phobius"/>
    </source>
</evidence>
<reference evidence="2 3" key="1">
    <citation type="journal article" date="2016" name="Environ. Microbiol.">
        <title>Genomic resolution of a cold subsurface aquifer community provides metabolic insights for novel microbes adapted to high CO concentrations.</title>
        <authorList>
            <person name="Probst A.J."/>
            <person name="Castelle C.J."/>
            <person name="Singh A."/>
            <person name="Brown C.T."/>
            <person name="Anantharaman K."/>
            <person name="Sharon I."/>
            <person name="Hug L.A."/>
            <person name="Burstein D."/>
            <person name="Emerson J.B."/>
            <person name="Thomas B.C."/>
            <person name="Banfield J.F."/>
        </authorList>
    </citation>
    <scope>NUCLEOTIDE SEQUENCE [LARGE SCALE GENOMIC DNA]</scope>
    <source>
        <strain evidence="2">CG2_30_43_9</strain>
    </source>
</reference>
<dbReference type="AlphaFoldDB" id="A0A1J5GBL1"/>
<feature type="transmembrane region" description="Helical" evidence="1">
    <location>
        <begin position="6"/>
        <end position="23"/>
    </location>
</feature>